<dbReference type="GO" id="GO:0047527">
    <property type="term" value="F:2,3-dihydroxybenzoate-serine ligase activity"/>
    <property type="evidence" value="ECO:0007669"/>
    <property type="project" value="TreeGrafter"/>
</dbReference>
<dbReference type="AlphaFoldDB" id="A0AAJ1WYN9"/>
<dbReference type="Gene3D" id="3.30.559.30">
    <property type="entry name" value="Nonribosomal peptide synthetase, condensation domain"/>
    <property type="match status" value="1"/>
</dbReference>
<dbReference type="Gene3D" id="1.10.1200.10">
    <property type="entry name" value="ACP-like"/>
    <property type="match status" value="1"/>
</dbReference>
<evidence type="ECO:0000256" key="3">
    <source>
        <dbReference type="ARBA" id="ARBA00022553"/>
    </source>
</evidence>
<dbReference type="Gene3D" id="3.30.559.10">
    <property type="entry name" value="Chloramphenicol acetyltransferase-like domain"/>
    <property type="match status" value="1"/>
</dbReference>
<gene>
    <name evidence="5" type="ORF">QE405_000132</name>
</gene>
<dbReference type="GO" id="GO:0005829">
    <property type="term" value="C:cytosol"/>
    <property type="evidence" value="ECO:0007669"/>
    <property type="project" value="TreeGrafter"/>
</dbReference>
<dbReference type="GO" id="GO:0008610">
    <property type="term" value="P:lipid biosynthetic process"/>
    <property type="evidence" value="ECO:0007669"/>
    <property type="project" value="UniProtKB-ARBA"/>
</dbReference>
<evidence type="ECO:0000313" key="6">
    <source>
        <dbReference type="Proteomes" id="UP001239215"/>
    </source>
</evidence>
<keyword evidence="2" id="KW-0596">Phosphopantetheine</keyword>
<protein>
    <submittedName>
        <fullName evidence="5">Acyl carrier protein</fullName>
    </submittedName>
</protein>
<dbReference type="InterPro" id="IPR009081">
    <property type="entry name" value="PP-bd_ACP"/>
</dbReference>
<dbReference type="Proteomes" id="UP001239215">
    <property type="component" value="Unassembled WGS sequence"/>
</dbReference>
<dbReference type="GO" id="GO:0009366">
    <property type="term" value="C:enterobactin synthetase complex"/>
    <property type="evidence" value="ECO:0007669"/>
    <property type="project" value="TreeGrafter"/>
</dbReference>
<name>A0AAJ1WYN9_9ACTN</name>
<dbReference type="GO" id="GO:0009239">
    <property type="term" value="P:enterobactin biosynthetic process"/>
    <property type="evidence" value="ECO:0007669"/>
    <property type="project" value="TreeGrafter"/>
</dbReference>
<accession>A0AAJ1WYN9</accession>
<dbReference type="RefSeq" id="WP_307198304.1">
    <property type="nucleotide sequence ID" value="NZ_JAUTAN010000001.1"/>
</dbReference>
<comment type="cofactor">
    <cofactor evidence="1">
        <name>pantetheine 4'-phosphate</name>
        <dbReference type="ChEBI" id="CHEBI:47942"/>
    </cofactor>
</comment>
<dbReference type="InterPro" id="IPR036736">
    <property type="entry name" value="ACP-like_sf"/>
</dbReference>
<dbReference type="GO" id="GO:0031177">
    <property type="term" value="F:phosphopantetheine binding"/>
    <property type="evidence" value="ECO:0007669"/>
    <property type="project" value="InterPro"/>
</dbReference>
<dbReference type="Pfam" id="PF00550">
    <property type="entry name" value="PP-binding"/>
    <property type="match status" value="1"/>
</dbReference>
<reference evidence="5" key="1">
    <citation type="submission" date="2023-07" db="EMBL/GenBank/DDBJ databases">
        <title>Functional and genomic diversity of the sorghum phyllosphere microbiome.</title>
        <authorList>
            <person name="Shade A."/>
        </authorList>
    </citation>
    <scope>NUCLEOTIDE SEQUENCE</scope>
    <source>
        <strain evidence="5">SORGH_AS_1067</strain>
    </source>
</reference>
<dbReference type="PROSITE" id="PS50075">
    <property type="entry name" value="CARRIER"/>
    <property type="match status" value="1"/>
</dbReference>
<dbReference type="PANTHER" id="PTHR45527:SF1">
    <property type="entry name" value="FATTY ACID SYNTHASE"/>
    <property type="match status" value="1"/>
</dbReference>
<dbReference type="SUPFAM" id="SSF52777">
    <property type="entry name" value="CoA-dependent acyltransferases"/>
    <property type="match status" value="2"/>
</dbReference>
<dbReference type="PANTHER" id="PTHR45527">
    <property type="entry name" value="NONRIBOSOMAL PEPTIDE SYNTHETASE"/>
    <property type="match status" value="1"/>
</dbReference>
<comment type="caution">
    <text evidence="5">The sequence shown here is derived from an EMBL/GenBank/DDBJ whole genome shotgun (WGS) entry which is preliminary data.</text>
</comment>
<sequence>MMGSSETETETETETVTAALRDVWSSLLGIDEVRPDDSFFVLGGHSMLAARLGMRATRAIGAEVPPDLVFDSPTFGAWVEAVLRYREALADDETPIVAGHKPAPAPAAARLGPVSLQQEELLSVDRALGPSPINNAVAAVEITKDVDEAVLRVAIDAVVARHPALVAVFDDGLKQMRLPGEQAVDGDQRTIPVEVCALSDVDRVRARVARGALTPFDLGSGPLLRVQWVQRTDDPDILALHAHHAVFDGVSAEIVLDELDRAAAGEALPPEEHATYVDYAVWQGEHQRAVGAEARVYWRDVVRRLIRSGAGLDTDDSAHTVSPVARLHRQLPAEVLHAGRSRFAQFAVTDFALVAGATARAVGRATGRDLVGLGVHFDNRDVAGFERVVGAFATSSVLALGWDVSGPDSDLQLLRSVVEGVAASRRFAHLPLPVAVAPAADEAGVDSVDALVDAIVTVEQGEASIGVGSLGMRRLFDTERPVAGAALSRPPTVMAVVSPSGAVDVVVDHRAAPAAASFADRLADGVVNELYVLAGL</sequence>
<feature type="domain" description="Carrier" evidence="4">
    <location>
        <begin position="11"/>
        <end position="86"/>
    </location>
</feature>
<dbReference type="SUPFAM" id="SSF47336">
    <property type="entry name" value="ACP-like"/>
    <property type="match status" value="1"/>
</dbReference>
<dbReference type="GO" id="GO:0043041">
    <property type="term" value="P:amino acid activation for nonribosomal peptide biosynthetic process"/>
    <property type="evidence" value="ECO:0007669"/>
    <property type="project" value="TreeGrafter"/>
</dbReference>
<dbReference type="InterPro" id="IPR023213">
    <property type="entry name" value="CAT-like_dom_sf"/>
</dbReference>
<proteinExistence type="predicted"/>
<evidence type="ECO:0000256" key="1">
    <source>
        <dbReference type="ARBA" id="ARBA00001957"/>
    </source>
</evidence>
<evidence type="ECO:0000259" key="4">
    <source>
        <dbReference type="PROSITE" id="PS50075"/>
    </source>
</evidence>
<evidence type="ECO:0000313" key="5">
    <source>
        <dbReference type="EMBL" id="MDQ1102848.1"/>
    </source>
</evidence>
<dbReference type="Pfam" id="PF00668">
    <property type="entry name" value="Condensation"/>
    <property type="match status" value="1"/>
</dbReference>
<dbReference type="InterPro" id="IPR020806">
    <property type="entry name" value="PKS_PP-bd"/>
</dbReference>
<organism evidence="5 6">
    <name type="scientific">Nocardioides zeae</name>
    <dbReference type="NCBI Taxonomy" id="1457234"/>
    <lineage>
        <taxon>Bacteria</taxon>
        <taxon>Bacillati</taxon>
        <taxon>Actinomycetota</taxon>
        <taxon>Actinomycetes</taxon>
        <taxon>Propionibacteriales</taxon>
        <taxon>Nocardioidaceae</taxon>
        <taxon>Nocardioides</taxon>
    </lineage>
</organism>
<dbReference type="InterPro" id="IPR001242">
    <property type="entry name" value="Condensation_dom"/>
</dbReference>
<dbReference type="EMBL" id="JAUTAN010000001">
    <property type="protein sequence ID" value="MDQ1102848.1"/>
    <property type="molecule type" value="Genomic_DNA"/>
</dbReference>
<evidence type="ECO:0000256" key="2">
    <source>
        <dbReference type="ARBA" id="ARBA00022450"/>
    </source>
</evidence>
<dbReference type="SMART" id="SM00823">
    <property type="entry name" value="PKS_PP"/>
    <property type="match status" value="1"/>
</dbReference>
<keyword evidence="3" id="KW-0597">Phosphoprotein</keyword>